<keyword evidence="1" id="KW-0378">Hydrolase</keyword>
<keyword evidence="5" id="KW-1185">Reference proteome</keyword>
<dbReference type="PROSITE" id="PS51194">
    <property type="entry name" value="HELICASE_CTER"/>
    <property type="match status" value="1"/>
</dbReference>
<dbReference type="PANTHER" id="PTHR45766">
    <property type="entry name" value="DNA ANNEALING HELICASE AND ENDONUCLEASE ZRANB3 FAMILY MEMBER"/>
    <property type="match status" value="1"/>
</dbReference>
<dbReference type="Pfam" id="PF00176">
    <property type="entry name" value="SNF2-rel_dom"/>
    <property type="match status" value="1"/>
</dbReference>
<dbReference type="InterPro" id="IPR049730">
    <property type="entry name" value="SNF2/RAD54-like_C"/>
</dbReference>
<evidence type="ECO:0000259" key="2">
    <source>
        <dbReference type="PROSITE" id="PS51192"/>
    </source>
</evidence>
<feature type="domain" description="Helicase ATP-binding" evidence="2">
    <location>
        <begin position="14"/>
        <end position="161"/>
    </location>
</feature>
<comment type="caution">
    <text evidence="4">The sequence shown here is derived from an EMBL/GenBank/DDBJ whole genome shotgun (WGS) entry which is preliminary data.</text>
</comment>
<reference evidence="4 5" key="1">
    <citation type="submission" date="2024-08" db="EMBL/GenBank/DDBJ databases">
        <title>Clostridium lapicellarii sp. nov., and Clostridium renhuaiense sp. nov., two species isolated from the mud in a fermentation cellar used for producing sauce-flavour Chinese liquors.</title>
        <authorList>
            <person name="Yang F."/>
            <person name="Wang H."/>
            <person name="Chen L.Q."/>
            <person name="Zhou N."/>
            <person name="Lu J.J."/>
            <person name="Pu X.X."/>
            <person name="Wan B."/>
            <person name="Wang L."/>
            <person name="Liu S.J."/>
        </authorList>
    </citation>
    <scope>NUCLEOTIDE SEQUENCE [LARGE SCALE GENOMIC DNA]</scope>
    <source>
        <strain evidence="4 5">MT-5</strain>
    </source>
</reference>
<evidence type="ECO:0000313" key="5">
    <source>
        <dbReference type="Proteomes" id="UP001564657"/>
    </source>
</evidence>
<evidence type="ECO:0000259" key="3">
    <source>
        <dbReference type="PROSITE" id="PS51194"/>
    </source>
</evidence>
<name>A0ABV4BT10_9CLOT</name>
<dbReference type="SUPFAM" id="SSF52540">
    <property type="entry name" value="P-loop containing nucleoside triphosphate hydrolases"/>
    <property type="match status" value="2"/>
</dbReference>
<dbReference type="PROSITE" id="PS51192">
    <property type="entry name" value="HELICASE_ATP_BIND_1"/>
    <property type="match status" value="1"/>
</dbReference>
<feature type="domain" description="Helicase C-terminal" evidence="3">
    <location>
        <begin position="274"/>
        <end position="412"/>
    </location>
</feature>
<dbReference type="CDD" id="cd18793">
    <property type="entry name" value="SF2_C_SNF"/>
    <property type="match status" value="1"/>
</dbReference>
<dbReference type="Pfam" id="PF00271">
    <property type="entry name" value="Helicase_C"/>
    <property type="match status" value="1"/>
</dbReference>
<dbReference type="PANTHER" id="PTHR45766:SF6">
    <property type="entry name" value="SWI_SNF-RELATED MATRIX-ASSOCIATED ACTIN-DEPENDENT REGULATOR OF CHROMATIN SUBFAMILY A-LIKE PROTEIN 1"/>
    <property type="match status" value="1"/>
</dbReference>
<dbReference type="EMBL" id="JBGEWD010000014">
    <property type="protein sequence ID" value="MEY8001182.1"/>
    <property type="molecule type" value="Genomic_DNA"/>
</dbReference>
<gene>
    <name evidence="4" type="ORF">AB8U03_13455</name>
</gene>
<dbReference type="InterPro" id="IPR014001">
    <property type="entry name" value="Helicase_ATP-bd"/>
</dbReference>
<sequence>MIKIKLYLHQEKALNETENFNKCAYYLDMGLGKTFVGAEKLHELDAPYNLLICQKSKINDWYEHMKTYYDYKIIKYNKTQDIPEHSVIIINYDLIWRRSELMNLKDFTLMLDESSMIKNEKSERAKFILKMKAKNVILLSGTPTGGKYEQLWSQCKLLGWKISKKLYWQEFIKYVLLDVGGFKIKKVTGYKNVDRLKRKLHEHGAIFMKTDEVFQLPEQIEQEVKIKNTREYKKFKKDRLITIDGIELVGDTSLTKMLYLRQLAGHYNKNKLAMLKDILESTEDRVIIFYSFNKELEIIKILCEKLDKPISIVNGNIKNLDNFNKKLDSITLVQYQAGAMGLNLQKANKIIYFSLPLQSELFEQSKKRIHRIGQERSCFYWYLITKNSIEEQIYQTLKERRDYTNKLFEEMS</sequence>
<protein>
    <submittedName>
        <fullName evidence="4">SNF2-related protein</fullName>
    </submittedName>
</protein>
<organism evidence="4 5">
    <name type="scientific">Clostridium moutaii</name>
    <dbReference type="NCBI Taxonomy" id="3240932"/>
    <lineage>
        <taxon>Bacteria</taxon>
        <taxon>Bacillati</taxon>
        <taxon>Bacillota</taxon>
        <taxon>Clostridia</taxon>
        <taxon>Eubacteriales</taxon>
        <taxon>Clostridiaceae</taxon>
        <taxon>Clostridium</taxon>
    </lineage>
</organism>
<evidence type="ECO:0000313" key="4">
    <source>
        <dbReference type="EMBL" id="MEY8001182.1"/>
    </source>
</evidence>
<dbReference type="InterPro" id="IPR027417">
    <property type="entry name" value="P-loop_NTPase"/>
</dbReference>
<dbReference type="Gene3D" id="3.40.50.300">
    <property type="entry name" value="P-loop containing nucleotide triphosphate hydrolases"/>
    <property type="match status" value="1"/>
</dbReference>
<dbReference type="Proteomes" id="UP001564657">
    <property type="component" value="Unassembled WGS sequence"/>
</dbReference>
<dbReference type="InterPro" id="IPR000330">
    <property type="entry name" value="SNF2_N"/>
</dbReference>
<proteinExistence type="predicted"/>
<dbReference type="InterPro" id="IPR038718">
    <property type="entry name" value="SNF2-like_sf"/>
</dbReference>
<evidence type="ECO:0000256" key="1">
    <source>
        <dbReference type="ARBA" id="ARBA00022801"/>
    </source>
</evidence>
<accession>A0ABV4BT10</accession>
<dbReference type="SMART" id="SM00487">
    <property type="entry name" value="DEXDc"/>
    <property type="match status" value="1"/>
</dbReference>
<dbReference type="Gene3D" id="3.40.50.10810">
    <property type="entry name" value="Tandem AAA-ATPase domain"/>
    <property type="match status" value="1"/>
</dbReference>
<dbReference type="InterPro" id="IPR001650">
    <property type="entry name" value="Helicase_C-like"/>
</dbReference>
<dbReference type="RefSeq" id="WP_369705076.1">
    <property type="nucleotide sequence ID" value="NZ_JBGEWD010000014.1"/>
</dbReference>